<evidence type="ECO:0000256" key="5">
    <source>
        <dbReference type="PROSITE-ProRule" id="PRU00708"/>
    </source>
</evidence>
<comment type="caution">
    <text evidence="8">The sequence shown here is derived from an EMBL/GenBank/DDBJ whole genome shotgun (WGS) entry which is preliminary data.</text>
</comment>
<dbReference type="Gene3D" id="1.25.40.10">
    <property type="entry name" value="Tetratricopeptide repeat domain"/>
    <property type="match status" value="4"/>
</dbReference>
<comment type="function">
    <text evidence="3">Regulates mitochondrial small subunit maturation by controlling 15S rRNA 5'-end processing. Localizes to the 5' precursor of the 15S rRNA in a position that is subsequently occupied by mS47 in the mature yeast mtSSU. Uses structure and sequence-specific RNA recognition, binding to a single-stranded region of the precursor and specifically recognizing bases -6 to -1. The exchange of Ccm1 for mS47 is coupled to the irreversible removal of precursor rRNA that is accompanied by conformational changes of the mitoribosomal proteins uS5m and mS26. These conformational changes signal completion of 5'-end rRNA processing through protection of the mature 5'-end of the 15S rRNA and stabilization of mS47. The removal of the 5' precursor together with the dissociation of Ccm1 may be catalyzed by the 5'-3' exoribonuclease Pet127. Involved in the specific removal of group I introns in mitochondrial encoded transcripts.</text>
</comment>
<dbReference type="InterPro" id="IPR002885">
    <property type="entry name" value="PPR_rpt"/>
</dbReference>
<reference evidence="8 9" key="1">
    <citation type="submission" date="2024-02" db="EMBL/GenBank/DDBJ databases">
        <title>A draft genome for the cacao thread blight pathogen Marasmius crinis-equi.</title>
        <authorList>
            <person name="Cohen S.P."/>
            <person name="Baruah I.K."/>
            <person name="Amoako-Attah I."/>
            <person name="Bukari Y."/>
            <person name="Meinhardt L.W."/>
            <person name="Bailey B.A."/>
        </authorList>
    </citation>
    <scope>NUCLEOTIDE SEQUENCE [LARGE SCALE GENOMIC DNA]</scope>
    <source>
        <strain evidence="8 9">GH-76</strain>
    </source>
</reference>
<feature type="compositionally biased region" description="Low complexity" evidence="6">
    <location>
        <begin position="196"/>
        <end position="213"/>
    </location>
</feature>
<dbReference type="InterPro" id="IPR033443">
    <property type="entry name" value="PROP1-like_PPR_dom"/>
</dbReference>
<dbReference type="PROSITE" id="PS51375">
    <property type="entry name" value="PPR"/>
    <property type="match status" value="4"/>
</dbReference>
<feature type="repeat" description="PPR" evidence="5">
    <location>
        <begin position="452"/>
        <end position="486"/>
    </location>
</feature>
<comment type="subunit">
    <text evidence="4">Binds to mitochondrial small subunit 15S rRNA.</text>
</comment>
<feature type="compositionally biased region" description="Basic residues" evidence="6">
    <location>
        <begin position="101"/>
        <end position="115"/>
    </location>
</feature>
<organism evidence="8 9">
    <name type="scientific">Marasmius crinis-equi</name>
    <dbReference type="NCBI Taxonomy" id="585013"/>
    <lineage>
        <taxon>Eukaryota</taxon>
        <taxon>Fungi</taxon>
        <taxon>Dikarya</taxon>
        <taxon>Basidiomycota</taxon>
        <taxon>Agaricomycotina</taxon>
        <taxon>Agaricomycetes</taxon>
        <taxon>Agaricomycetidae</taxon>
        <taxon>Agaricales</taxon>
        <taxon>Marasmiineae</taxon>
        <taxon>Marasmiaceae</taxon>
        <taxon>Marasmius</taxon>
    </lineage>
</organism>
<keyword evidence="9" id="KW-1185">Reference proteome</keyword>
<accession>A0ABR3FLF8</accession>
<evidence type="ECO:0000259" key="7">
    <source>
        <dbReference type="Pfam" id="PF17177"/>
    </source>
</evidence>
<keyword evidence="2" id="KW-0677">Repeat</keyword>
<dbReference type="InterPro" id="IPR011990">
    <property type="entry name" value="TPR-like_helical_dom_sf"/>
</dbReference>
<evidence type="ECO:0000256" key="2">
    <source>
        <dbReference type="ARBA" id="ARBA00022737"/>
    </source>
</evidence>
<name>A0ABR3FLF8_9AGAR</name>
<evidence type="ECO:0000256" key="6">
    <source>
        <dbReference type="SAM" id="MobiDB-lite"/>
    </source>
</evidence>
<feature type="compositionally biased region" description="Low complexity" evidence="6">
    <location>
        <begin position="514"/>
        <end position="523"/>
    </location>
</feature>
<dbReference type="Pfam" id="PF17177">
    <property type="entry name" value="PPR_long"/>
    <property type="match status" value="1"/>
</dbReference>
<evidence type="ECO:0000313" key="9">
    <source>
        <dbReference type="Proteomes" id="UP001465976"/>
    </source>
</evidence>
<dbReference type="NCBIfam" id="TIGR00756">
    <property type="entry name" value="PPR"/>
    <property type="match status" value="3"/>
</dbReference>
<protein>
    <recommendedName>
        <fullName evidence="7">PROP1-like PPR domain-containing protein</fullName>
    </recommendedName>
</protein>
<evidence type="ECO:0000256" key="4">
    <source>
        <dbReference type="ARBA" id="ARBA00044511"/>
    </source>
</evidence>
<feature type="region of interest" description="Disordered" evidence="6">
    <location>
        <begin position="92"/>
        <end position="225"/>
    </location>
</feature>
<sequence>MLPKVANTLIHSTGRAAAAVHTQSHHTIRNVLQLPGSSSAKGNPGSGYFNSNSGSSRGGRFTHGYHGASRAVTQANFTIAVDDGSFIQIEDEEEATPPVSGKKRASVHSQRHRLRSQSLSHSQHEHRLSVLKTVQKLHSHSRRAFEARSNSTATNASTQQPVEDRLLEMEAPSPPSVEEATAKEEESSVQPLSTDPSSPQSALPLQPANRAPSPSTPSSPLPSRRLSFVSRNKDREYTTQAVFSFLQSLEEPSPITPDLQDFNNALKALYQTRTAGEPLTLLLQTYNALLSKDFHPDVQTYLIMIRALVDRHGELSAAVAQWHNDAKWQAPTAHQVETTFVRIEQELQSTLPNALSLFRAMIEKDPSAEDVPPFIYKNLLRICASHGNYKGAIAVWEVVERTRVERTAHMYANLIQALGKGGEISACKDAFDDFLGQIPPEYFTVAENKKHATLVYNNLIEAYFRCGMSDMAVDMVERMLSAEISKPAISTMTTVISGFCTGEGPVDFPTKVTSTADTPAPLSSSPPAPAARGEPDIPTALSWFHRLLDQPHSPHGNHVLDPLASFPTRPDSLGWSVMMEALAREAEKETNSMTSNSYRQLRDLGDGKDALHSLNALVSRLEQAEKEDHIKLPATTRLNAAYANLDRARSLHKIYSSSTEPTERNELKDMAISHADIISTLYPSNNHSFIRGGGHQVVKAQWDVLLLFGEVDKCLQIASDYANSISRTKESLRSLEHSLTEGRAASSTTQGEIQMLSEIVDRFSTRFFGIVLPFSSQLYGLQCTLSQAFRLFRIVERARISMHDSLGLGILDAYGRTRRQDADVTSIPSITALQPEDWITLIDYATAQELGTGDAEFGGLVGLLNDVKAVTSGSEWTTEWPSSVKARLVNAIANGRPVEEIRRIVQECVPEIAGLKANVAQALEAYLETTESSLGSEQASTAPTSPLLPFDAPTLGTQDHAIPDAIYIDLKFTKSLNEFLSKRVLTNANTRPFTNELFAQLTKNVTQYQKVPSPATLSQLAAAFGRAGELDRIYYVYQVGQKMLKTMERNKKMQSESWFMIEDGMVIALCQAGQPEKAHIHRLRMLEMGGAPSADAYGGLVLHVKDTTDDTSNAMELYQEALHHGVEPNVYLYNNVISKLAKARKADKALELFHEMKASRFAPSPITYGAVIGACARVGDVASAEALFQEMSSQTSFRPRVPPFNTMMQLYTTTKPDRERSLWYYEEMQRRGVAPTEYTYKLLMDTYVLDPIDVPALQATFAALVANPRVKVQSMHYATLINAYGCVLKDLALAQNVFSSVPPSVLDALVFEALVNVLVAHRRMDLAPGYVELMNESGIHMTAYIVNGLIKGYSAVGDVERAREIFEGTMDPPVGVAGMHNHVGPHLNGNGEDVRPKVNSDPSTWESMVRAELGAGHRDRALALVERMKTRQYPEAVVNRVQGIMVDHSQVLI</sequence>
<feature type="region of interest" description="Disordered" evidence="6">
    <location>
        <begin position="514"/>
        <end position="535"/>
    </location>
</feature>
<proteinExistence type="inferred from homology"/>
<feature type="compositionally biased region" description="Low complexity" evidence="6">
    <location>
        <begin position="46"/>
        <end position="55"/>
    </location>
</feature>
<gene>
    <name evidence="8" type="ORF">V5O48_005756</name>
</gene>
<dbReference type="EMBL" id="JBAHYK010000238">
    <property type="protein sequence ID" value="KAL0576220.1"/>
    <property type="molecule type" value="Genomic_DNA"/>
</dbReference>
<dbReference type="Pfam" id="PF01535">
    <property type="entry name" value="PPR"/>
    <property type="match status" value="2"/>
</dbReference>
<evidence type="ECO:0000256" key="1">
    <source>
        <dbReference type="ARBA" id="ARBA00006192"/>
    </source>
</evidence>
<dbReference type="Proteomes" id="UP001465976">
    <property type="component" value="Unassembled WGS sequence"/>
</dbReference>
<feature type="domain" description="PROP1-like PPR" evidence="7">
    <location>
        <begin position="1108"/>
        <end position="1244"/>
    </location>
</feature>
<feature type="repeat" description="PPR" evidence="5">
    <location>
        <begin position="1164"/>
        <end position="1194"/>
    </location>
</feature>
<feature type="repeat" description="PPR" evidence="5">
    <location>
        <begin position="1129"/>
        <end position="1163"/>
    </location>
</feature>
<evidence type="ECO:0000256" key="3">
    <source>
        <dbReference type="ARBA" id="ARBA00044493"/>
    </source>
</evidence>
<dbReference type="PANTHER" id="PTHR47447">
    <property type="entry name" value="OS03G0856100 PROTEIN"/>
    <property type="match status" value="1"/>
</dbReference>
<feature type="repeat" description="PPR" evidence="5">
    <location>
        <begin position="1200"/>
        <end position="1235"/>
    </location>
</feature>
<feature type="region of interest" description="Disordered" evidence="6">
    <location>
        <begin position="34"/>
        <end position="55"/>
    </location>
</feature>
<dbReference type="PANTHER" id="PTHR47447:SF17">
    <property type="entry name" value="OS12G0638900 PROTEIN"/>
    <property type="match status" value="1"/>
</dbReference>
<evidence type="ECO:0000313" key="8">
    <source>
        <dbReference type="EMBL" id="KAL0576220.1"/>
    </source>
</evidence>
<feature type="compositionally biased region" description="Polar residues" evidence="6">
    <location>
        <begin position="148"/>
        <end position="161"/>
    </location>
</feature>
<comment type="similarity">
    <text evidence="1">Belongs to the CCM1 family.</text>
</comment>